<evidence type="ECO:0000313" key="2">
    <source>
        <dbReference type="Proteomes" id="UP000011550"/>
    </source>
</evidence>
<sequence>MTEREYNLMTLLKYSSLEERLIEIAKQQGNLVSVFHLPHFVKLIGLKYILRLKDSRFISTDWMWTS</sequence>
<reference evidence="1 2" key="1">
    <citation type="journal article" date="2014" name="PLoS Genet.">
        <title>Phylogenetically driven sequencing of extremely halophilic archaea reveals strategies for static and dynamic osmo-response.</title>
        <authorList>
            <person name="Becker E.A."/>
            <person name="Seitzer P.M."/>
            <person name="Tritt A."/>
            <person name="Larsen D."/>
            <person name="Krusor M."/>
            <person name="Yao A.I."/>
            <person name="Wu D."/>
            <person name="Madern D."/>
            <person name="Eisen J.A."/>
            <person name="Darling A.E."/>
            <person name="Facciotti M.T."/>
        </authorList>
    </citation>
    <scope>NUCLEOTIDE SEQUENCE [LARGE SCALE GENOMIC DNA]</scope>
    <source>
        <strain evidence="1 2">ATCC BAA-1512</strain>
    </source>
</reference>
<comment type="caution">
    <text evidence="1">The sequence shown here is derived from an EMBL/GenBank/DDBJ whole genome shotgun (WGS) entry which is preliminary data.</text>
</comment>
<proteinExistence type="predicted"/>
<dbReference type="AlphaFoldDB" id="M0II43"/>
<dbReference type="Proteomes" id="UP000011550">
    <property type="component" value="Unassembled WGS sequence"/>
</dbReference>
<name>M0II43_9EURY</name>
<gene>
    <name evidence="1" type="ORF">C440_04813</name>
</gene>
<keyword evidence="2" id="KW-1185">Reference proteome</keyword>
<dbReference type="STRING" id="662479.C440_04813"/>
<evidence type="ECO:0000313" key="1">
    <source>
        <dbReference type="EMBL" id="ELZ96440.1"/>
    </source>
</evidence>
<accession>M0II43</accession>
<dbReference type="EMBL" id="AOLN01000007">
    <property type="protein sequence ID" value="ELZ96440.1"/>
    <property type="molecule type" value="Genomic_DNA"/>
</dbReference>
<protein>
    <submittedName>
        <fullName evidence="1">Uncharacterized protein</fullName>
    </submittedName>
</protein>
<organism evidence="1 2">
    <name type="scientific">Haloferax mucosum ATCC BAA-1512</name>
    <dbReference type="NCBI Taxonomy" id="662479"/>
    <lineage>
        <taxon>Archaea</taxon>
        <taxon>Methanobacteriati</taxon>
        <taxon>Methanobacteriota</taxon>
        <taxon>Stenosarchaea group</taxon>
        <taxon>Halobacteria</taxon>
        <taxon>Halobacteriales</taxon>
        <taxon>Haloferacaceae</taxon>
        <taxon>Haloferax</taxon>
    </lineage>
</organism>